<evidence type="ECO:0000313" key="28">
    <source>
        <dbReference type="EnsemblMetazoa" id="BGLB016726-PA"/>
    </source>
</evidence>
<organism evidence="28 29">
    <name type="scientific">Biomphalaria glabrata</name>
    <name type="common">Bloodfluke planorb</name>
    <name type="synonym">Freshwater snail</name>
    <dbReference type="NCBI Taxonomy" id="6526"/>
    <lineage>
        <taxon>Eukaryota</taxon>
        <taxon>Metazoa</taxon>
        <taxon>Spiralia</taxon>
        <taxon>Lophotrochozoa</taxon>
        <taxon>Mollusca</taxon>
        <taxon>Gastropoda</taxon>
        <taxon>Heterobranchia</taxon>
        <taxon>Euthyneura</taxon>
        <taxon>Panpulmonata</taxon>
        <taxon>Hygrophila</taxon>
        <taxon>Lymnaeoidea</taxon>
        <taxon>Planorbidae</taxon>
        <taxon>Biomphalaria</taxon>
    </lineage>
</organism>
<dbReference type="FunFam" id="1.10.1370.30:FF:000005">
    <property type="entry name" value="Angiotensin-converting enzyme"/>
    <property type="match status" value="1"/>
</dbReference>
<evidence type="ECO:0000256" key="19">
    <source>
        <dbReference type="PIRSR" id="PIRSR601548-4"/>
    </source>
</evidence>
<keyword evidence="27" id="KW-0812">Transmembrane</keyword>
<evidence type="ECO:0000256" key="27">
    <source>
        <dbReference type="SAM" id="Phobius"/>
    </source>
</evidence>
<proteinExistence type="inferred from homology"/>
<feature type="binding site" evidence="22">
    <location>
        <position position="568"/>
    </location>
    <ligand>
        <name>Zn(2+)</name>
        <dbReference type="ChEBI" id="CHEBI:29105"/>
        <label>2</label>
        <note>catalytic</note>
    </ligand>
</feature>
<comment type="similarity">
    <text evidence="2 23 24">Belongs to the peptidase M2 family.</text>
</comment>
<evidence type="ECO:0000256" key="11">
    <source>
        <dbReference type="ARBA" id="ARBA00023180"/>
    </source>
</evidence>
<feature type="active site" description="Proton donor 1" evidence="16">
    <location>
        <position position="670"/>
    </location>
</feature>
<feature type="disulfide bond" evidence="19">
    <location>
        <begin position="915"/>
        <end position="921"/>
    </location>
</feature>
<dbReference type="GO" id="GO:0005886">
    <property type="term" value="C:plasma membrane"/>
    <property type="evidence" value="ECO:0007669"/>
    <property type="project" value="TreeGrafter"/>
</dbReference>
<evidence type="ECO:0000256" key="1">
    <source>
        <dbReference type="ARBA" id="ARBA00001947"/>
    </source>
</evidence>
<dbReference type="GO" id="GO:0008241">
    <property type="term" value="F:peptidyl-dipeptidase activity"/>
    <property type="evidence" value="ECO:0007669"/>
    <property type="project" value="UniProtKB-EC"/>
</dbReference>
<comment type="caution">
    <text evidence="23">Lacks conserved residue(s) required for the propagation of feature annotation.</text>
</comment>
<keyword evidence="27" id="KW-0472">Membrane</keyword>
<gene>
    <name evidence="28" type="primary">106055619</name>
</gene>
<evidence type="ECO:0000256" key="7">
    <source>
        <dbReference type="ARBA" id="ARBA00022801"/>
    </source>
</evidence>
<feature type="active site" description="Proton acceptor 2" evidence="16">
    <location>
        <position position="1146"/>
    </location>
</feature>
<keyword evidence="4 24" id="KW-0645">Protease</keyword>
<comment type="cofactor">
    <cofactor evidence="1">
        <name>Zn(2+)</name>
        <dbReference type="ChEBI" id="CHEBI:29105"/>
    </cofactor>
</comment>
<feature type="disulfide bond" evidence="19">
    <location>
        <begin position="1300"/>
        <end position="1312"/>
    </location>
</feature>
<dbReference type="PROSITE" id="PS52011">
    <property type="entry name" value="PEPTIDASE_M2"/>
    <property type="match status" value="3"/>
</dbReference>
<evidence type="ECO:0000256" key="8">
    <source>
        <dbReference type="ARBA" id="ARBA00022833"/>
    </source>
</evidence>
<evidence type="ECO:0000256" key="18">
    <source>
        <dbReference type="PIRSR" id="PIRSR601548-3"/>
    </source>
</evidence>
<dbReference type="KEGG" id="bgt:106055619"/>
<dbReference type="EC" id="3.4.-.-" evidence="24"/>
<evidence type="ECO:0000256" key="25">
    <source>
        <dbReference type="SAM" id="Coils"/>
    </source>
</evidence>
<feature type="binding site" evidence="17">
    <location>
        <position position="1284"/>
    </location>
    <ligand>
        <name>chloride</name>
        <dbReference type="ChEBI" id="CHEBI:17996"/>
        <label>1</label>
    </ligand>
</feature>
<dbReference type="Proteomes" id="UP000076420">
    <property type="component" value="Unassembled WGS sequence"/>
</dbReference>
<keyword evidence="27" id="KW-1133">Transmembrane helix</keyword>
<evidence type="ECO:0000256" key="24">
    <source>
        <dbReference type="RuleBase" id="RU361144"/>
    </source>
</evidence>
<name>A0A2C9K9E9_BIOGL</name>
<keyword evidence="5 18" id="KW-0479">Metal-binding</keyword>
<dbReference type="PRINTS" id="PR00791">
    <property type="entry name" value="PEPDIPTASEA"/>
</dbReference>
<evidence type="ECO:0000256" key="14">
    <source>
        <dbReference type="PIRSR" id="PIRSR601548-1"/>
    </source>
</evidence>
<dbReference type="EnsemblMetazoa" id="BGLB016726-RA">
    <property type="protein sequence ID" value="BGLB016726-PA"/>
    <property type="gene ID" value="BGLB016726"/>
</dbReference>
<sequence>MNMAFQKVAFIPFGYLIDQWRWSVFRGDTKPDNYTKDWWDLRCRHQGVSPPVARTSDDFDPGAKFHVANNVPYIRYFISFIIQFQFHEAACRASGHTGPLHRCDIYESKDAGKLIGDMLTLGRSKPWPDAMEKITGQRKMDAGPLLEYFKPLLQFLIKENGNDYGWDPKCPEFAPEVDSGYKNPLETCSKESVDHVTSDVAEAEKFLLDYNDKAQVLKTAASEAEFNYESNLTEFNKNASLIAQLTKADFDLEYQQKSWNFSVTGMPEHIRRQFKFVRDIGASAQPDKEKLQKLKGARLEMQSVYGKGEVCIKGNCMTLEPGLTQLMANSNDYDELLEAWVGWRDATGRKIKSKYTEYVQLYNEAVQKLCFKDTGEYWRSWYDTPTFEEDIANLYAQIRPLYEQLHAYVRRKLQQKYSQVKFPSTGHIPAHILGNMWAQEWTNLIKDVAPYKNKPTVDVTDELKRQNYTAETIFKTAENFFVSLGLDPMVPLFWNKSIIEKPNGTDMVCHATAYDLYNGKDFRIKMCTDITQENLVIVHHEMGHVQYYMQYKDQPLVFRDGANNGFHEAIGDTMALSVQTPDHLFKIKLLKELPNDTETDINFLMKMALEKVAFLPFGYLIDLWRWSVFSNQTTPGNYTEDWWKLRCRLQGISSPVKRSSLDFDPGAKYHVPADTPYIRYFISFIIQFQFHKAACEAAGHKGPLHRCDIYQSKEAGKRIGDMLKMGQSKPWPDAMEKITGQRKMDAGPLLEYFRPLLQFLIKENGNDYGWDPQCPEFPPEHDSGFKNPLESCSSGQVEHATADVEKAEQFLKEFDKEAELVKNAKVISEFNYESNLTEYNKNESVKMALQIAEFDLRKQKESWKFNISGMPENIRRQFKFVRYIGASAQPNVTKQQLLKNAILEMQSIFGKGKVCIQKDQCLNMDPGLTVLMANSNDYDLLLKAWKGWRDVTGPKMKDLFTELVQLYNEALRISCFKDAGEYWRSWYDSPTFEEDMDNLYVQIRPLYEQLHAYVRRKLQQKYSQHKFPASGHIPAHILGNMWAQHWAGIIRDVVPFKNRSSVDVSDELKKQNYTARKIFEAADEFFGSLGLARMVPEFWQNSIIEKQNGTDMICHGTAYDFYNGKDFRIKMCTTLTQESLVTVHHEMGHVEYYMQYKDQPQVFREGANNGFHEAIGDTMALSVQTPEHLFKIGLLKELPSDNETDINFLLKMALEKVAFLPFGYLIDLWRWSVFSGKTTPEKYTEDWWKLRCRLQGVYSPVKRSSTDFDPGSKYHIPSNTPYIRYFISFIIQFQFHKAACEAAGHKGPLHRCDIYQSKEAGKRIGDMLKLGASRPWPEAMEVITGQRKMDASALMEYFRPLMEFLRKENGDDFGWSPHCPDLEEKPQPPANTKTQSGNNSSKLATVSAFFFMLLTITLHLVISKNIMY</sequence>
<evidence type="ECO:0000256" key="9">
    <source>
        <dbReference type="ARBA" id="ARBA00023049"/>
    </source>
</evidence>
<dbReference type="InterPro" id="IPR001548">
    <property type="entry name" value="Peptidase_M2"/>
</dbReference>
<evidence type="ECO:0000256" key="16">
    <source>
        <dbReference type="PIRSR" id="PIRSR601548-11"/>
    </source>
</evidence>
<evidence type="ECO:0000256" key="22">
    <source>
        <dbReference type="PIRSR" id="PIRSR601548-8"/>
    </source>
</evidence>
<dbReference type="VEuPathDB" id="VectorBase:BGLB016726"/>
<evidence type="ECO:0000256" key="20">
    <source>
        <dbReference type="PIRSR" id="PIRSR601548-5"/>
    </source>
</evidence>
<feature type="region of interest" description="Disordered" evidence="26">
    <location>
        <begin position="1376"/>
        <end position="1399"/>
    </location>
</feature>
<feature type="disulfide bond" evidence="23">
    <location>
        <begin position="509"/>
        <end position="527"/>
    </location>
</feature>
<evidence type="ECO:0000256" key="2">
    <source>
        <dbReference type="ARBA" id="ARBA00008139"/>
    </source>
</evidence>
<evidence type="ECO:0000256" key="15">
    <source>
        <dbReference type="PIRSR" id="PIRSR601548-10"/>
    </source>
</evidence>
<evidence type="ECO:0000256" key="26">
    <source>
        <dbReference type="SAM" id="MobiDB-lite"/>
    </source>
</evidence>
<dbReference type="PANTHER" id="PTHR10514">
    <property type="entry name" value="ANGIOTENSIN-CONVERTING ENZYME"/>
    <property type="match status" value="1"/>
</dbReference>
<feature type="compositionally biased region" description="Polar residues" evidence="26">
    <location>
        <begin position="1390"/>
        <end position="1399"/>
    </location>
</feature>
<reference evidence="28" key="1">
    <citation type="submission" date="2020-05" db="UniProtKB">
        <authorList>
            <consortium name="EnsemblMetazoa"/>
        </authorList>
    </citation>
    <scope>IDENTIFICATION</scope>
    <source>
        <strain evidence="28">BB02</strain>
    </source>
</reference>
<feature type="binding site" evidence="22">
    <location>
        <position position="544"/>
    </location>
    <ligand>
        <name>Zn(2+)</name>
        <dbReference type="ChEBI" id="CHEBI:29105"/>
        <label>2</label>
        <note>catalytic</note>
    </ligand>
</feature>
<keyword evidence="11 15" id="KW-0325">Glycoprotein</keyword>
<feature type="binding site" evidence="22">
    <location>
        <position position="540"/>
    </location>
    <ligand>
        <name>Zn(2+)</name>
        <dbReference type="ChEBI" id="CHEBI:29105"/>
        <label>2</label>
        <note>catalytic</note>
    </ligand>
</feature>
<dbReference type="STRING" id="6526.A0A2C9K9E9"/>
<evidence type="ECO:0000313" key="29">
    <source>
        <dbReference type="Proteomes" id="UP000076420"/>
    </source>
</evidence>
<keyword evidence="3 24" id="KW-0121">Carboxypeptidase</keyword>
<evidence type="ECO:0000256" key="21">
    <source>
        <dbReference type="PIRSR" id="PIRSR601548-6"/>
    </source>
</evidence>
<keyword evidence="7 24" id="KW-0378">Hydrolase</keyword>
<dbReference type="VEuPathDB" id="VectorBase:BGLAX_037447"/>
<dbReference type="SUPFAM" id="SSF55486">
    <property type="entry name" value="Metalloproteases ('zincins'), catalytic domain"/>
    <property type="match status" value="3"/>
</dbReference>
<feature type="coiled-coil region" evidence="25">
    <location>
        <begin position="797"/>
        <end position="824"/>
    </location>
</feature>
<evidence type="ECO:0000256" key="13">
    <source>
        <dbReference type="ARBA" id="ARBA00039858"/>
    </source>
</evidence>
<keyword evidence="6" id="KW-0732">Signal</keyword>
<feature type="active site" description="Proton acceptor 2" evidence="21">
    <location>
        <position position="541"/>
    </location>
</feature>
<dbReference type="PANTHER" id="PTHR10514:SF27">
    <property type="entry name" value="ANGIOTENSIN-CONVERTING ENZYME"/>
    <property type="match status" value="1"/>
</dbReference>
<evidence type="ECO:0000256" key="12">
    <source>
        <dbReference type="ARBA" id="ARBA00036868"/>
    </source>
</evidence>
<evidence type="ECO:0000256" key="6">
    <source>
        <dbReference type="ARBA" id="ARBA00022729"/>
    </source>
</evidence>
<feature type="binding site" evidence="18">
    <location>
        <position position="1149"/>
    </location>
    <ligand>
        <name>Zn(2+)</name>
        <dbReference type="ChEBI" id="CHEBI:29105"/>
        <label>1</label>
        <note>catalytic</note>
    </ligand>
</feature>
<dbReference type="GO" id="GO:0008237">
    <property type="term" value="F:metallopeptidase activity"/>
    <property type="evidence" value="ECO:0007669"/>
    <property type="project" value="UniProtKB-KW"/>
</dbReference>
<keyword evidence="8 18" id="KW-0862">Zinc</keyword>
<feature type="binding site" evidence="17">
    <location>
        <position position="987"/>
    </location>
    <ligand>
        <name>chloride</name>
        <dbReference type="ChEBI" id="CHEBI:17996"/>
        <label>1</label>
    </ligand>
</feature>
<keyword evidence="10 19" id="KW-1015">Disulfide bond</keyword>
<feature type="glycosylation site" description="N-linked (GlcNAc...) asparagine" evidence="15">
    <location>
        <position position="231"/>
    </location>
</feature>
<feature type="binding site" evidence="18">
    <location>
        <position position="1173"/>
    </location>
    <ligand>
        <name>Zn(2+)</name>
        <dbReference type="ChEBI" id="CHEBI:29105"/>
        <label>1</label>
        <note>catalytic</note>
    </ligand>
</feature>
<evidence type="ECO:0000256" key="10">
    <source>
        <dbReference type="ARBA" id="ARBA00023157"/>
    </source>
</evidence>
<feature type="glycosylation site" description="N-linked (GlcNAc...) asparagine; partial" evidence="15">
    <location>
        <position position="495"/>
    </location>
</feature>
<feature type="active site" description="Proton donor 1" evidence="14">
    <location>
        <position position="1275"/>
    </location>
</feature>
<feature type="transmembrane region" description="Helical" evidence="27">
    <location>
        <begin position="1403"/>
        <end position="1422"/>
    </location>
</feature>
<protein>
    <recommendedName>
        <fullName evidence="13 24">Angiotensin-converting enzyme</fullName>
        <ecNumber evidence="24">3.4.-.-</ecNumber>
    </recommendedName>
</protein>
<feature type="disulfide bond" evidence="19 23">
    <location>
        <begin position="1114"/>
        <end position="1132"/>
    </location>
</feature>
<feature type="active site" description="Proton acceptor 1" evidence="16">
    <location>
        <position position="541"/>
    </location>
</feature>
<evidence type="ECO:0000256" key="23">
    <source>
        <dbReference type="PROSITE-ProRule" id="PRU01355"/>
    </source>
</evidence>
<feature type="binding site" evidence="18">
    <location>
        <position position="1145"/>
    </location>
    <ligand>
        <name>Zn(2+)</name>
        <dbReference type="ChEBI" id="CHEBI:29105"/>
        <label>1</label>
        <note>catalytic</note>
    </ligand>
</feature>
<keyword evidence="9 24" id="KW-0482">Metalloprotease</keyword>
<evidence type="ECO:0000256" key="3">
    <source>
        <dbReference type="ARBA" id="ARBA00022645"/>
    </source>
</evidence>
<feature type="active site" description="Proton donor 2" evidence="16">
    <location>
        <position position="1275"/>
    </location>
</feature>
<evidence type="ECO:0000256" key="4">
    <source>
        <dbReference type="ARBA" id="ARBA00022670"/>
    </source>
</evidence>
<dbReference type="GO" id="GO:0006508">
    <property type="term" value="P:proteolysis"/>
    <property type="evidence" value="ECO:0007669"/>
    <property type="project" value="UniProtKB-KW"/>
</dbReference>
<keyword evidence="25" id="KW-0175">Coiled coil</keyword>
<comment type="catalytic activity">
    <reaction evidence="12">
        <text>Release of a C-terminal dipeptide, oligopeptide-|-Xaa-Yaa, when Xaa is not Pro, and Yaa is neither Asp nor Glu. Thus, conversion of angiotensin I to angiotensin II, with increase in vasoconstrictor activity, but no action on angiotensin II.</text>
        <dbReference type="EC" id="3.4.15.1"/>
    </reaction>
</comment>
<dbReference type="OrthoDB" id="10029630at2759"/>
<dbReference type="CDD" id="cd06461">
    <property type="entry name" value="M2_ACE"/>
    <property type="match status" value="2"/>
</dbReference>
<feature type="glycosylation site" description="N-linked (GlcNAc...) asparagine" evidence="20">
    <location>
        <position position="835"/>
    </location>
</feature>
<feature type="active site" description="Proton acceptor 1" evidence="14">
    <location>
        <position position="1146"/>
    </location>
</feature>
<dbReference type="GO" id="GO:0004180">
    <property type="term" value="F:carboxypeptidase activity"/>
    <property type="evidence" value="ECO:0007669"/>
    <property type="project" value="UniProtKB-KW"/>
</dbReference>
<evidence type="ECO:0000256" key="5">
    <source>
        <dbReference type="ARBA" id="ARBA00022723"/>
    </source>
</evidence>
<evidence type="ECO:0000256" key="17">
    <source>
        <dbReference type="PIRSR" id="PIRSR601548-2"/>
    </source>
</evidence>
<accession>A0A2C9K9E9</accession>
<feature type="active site" description="Proton donor 2" evidence="21">
    <location>
        <position position="670"/>
    </location>
</feature>
<dbReference type="GO" id="GO:0046872">
    <property type="term" value="F:metal ion binding"/>
    <property type="evidence" value="ECO:0007669"/>
    <property type="project" value="UniProtKB-KW"/>
</dbReference>
<dbReference type="Pfam" id="PF01401">
    <property type="entry name" value="Peptidase_M2"/>
    <property type="match status" value="3"/>
</dbReference>
<dbReference type="FunFam" id="1.10.1370.30:FF:000004">
    <property type="entry name" value="Angiotensin-converting enzyme"/>
    <property type="match status" value="2"/>
</dbReference>